<dbReference type="VEuPathDB" id="TrichDB:TVAG_086060"/>
<feature type="transmembrane region" description="Helical" evidence="2">
    <location>
        <begin position="354"/>
        <end position="379"/>
    </location>
</feature>
<keyword evidence="4" id="KW-1185">Reference proteome</keyword>
<dbReference type="Proteomes" id="UP000001542">
    <property type="component" value="Unassembled WGS sequence"/>
</dbReference>
<feature type="compositionally biased region" description="Low complexity" evidence="1">
    <location>
        <begin position="395"/>
        <end position="404"/>
    </location>
</feature>
<evidence type="ECO:0000313" key="4">
    <source>
        <dbReference type="Proteomes" id="UP000001542"/>
    </source>
</evidence>
<protein>
    <submittedName>
        <fullName evidence="3">Uncharacterized protein</fullName>
    </submittedName>
</protein>
<dbReference type="EMBL" id="DS117521">
    <property type="protein sequence ID" value="EAX81514.1"/>
    <property type="molecule type" value="Genomic_DNA"/>
</dbReference>
<evidence type="ECO:0000313" key="3">
    <source>
        <dbReference type="EMBL" id="EAX81514.1"/>
    </source>
</evidence>
<accession>A2GMV3</accession>
<sequence>MDYTFYQDSLKNANVELYNYLTYIPHVPSLSDTKPEVTVTFSKNTILILQTSDQRMTGSCGLKSMEFSREDEYPLTSYVTNGTFSYTDSKSILPGSVNSNTEYYADINLMNNQNMRLRSGSYVLTFASGQSYNISQNQFIAFHTPKDQKICDVTASVKSGKNSETLLGNTSIYGVYYKSDGQLTLNSTKKYSSLYVTVYSANSGDGFFDEMFVLLGNTSQFIITDNHPQAVAGPGISIVKKDDSLRFYSAFVPGTIYITTLYIPWIRFHRADTNNLQYFTTDWDNITSTKYFQYPIMIDVRHASYIGKEEDLYGSYGIFASSDEYYFKSLILENDEKAAARFVIISDYDPTIEIIIIVCMVVAIIIVVVLIVLCCYCCCCKKKSCCCMKNNKVNAESQSSSSDSSSKKKDSLQNSPPQPMSYEVQSPQEGSQPIKTQDIPVNP</sequence>
<reference evidence="3" key="2">
    <citation type="journal article" date="2007" name="Science">
        <title>Draft genome sequence of the sexually transmitted pathogen Trichomonas vaginalis.</title>
        <authorList>
            <person name="Carlton J.M."/>
            <person name="Hirt R.P."/>
            <person name="Silva J.C."/>
            <person name="Delcher A.L."/>
            <person name="Schatz M."/>
            <person name="Zhao Q."/>
            <person name="Wortman J.R."/>
            <person name="Bidwell S.L."/>
            <person name="Alsmark U.C.M."/>
            <person name="Besteiro S."/>
            <person name="Sicheritz-Ponten T."/>
            <person name="Noel C.J."/>
            <person name="Dacks J.B."/>
            <person name="Foster P.G."/>
            <person name="Simillion C."/>
            <person name="Van de Peer Y."/>
            <person name="Miranda-Saavedra D."/>
            <person name="Barton G.J."/>
            <person name="Westrop G.D."/>
            <person name="Mueller S."/>
            <person name="Dessi D."/>
            <person name="Fiori P.L."/>
            <person name="Ren Q."/>
            <person name="Paulsen I."/>
            <person name="Zhang H."/>
            <person name="Bastida-Corcuera F.D."/>
            <person name="Simoes-Barbosa A."/>
            <person name="Brown M.T."/>
            <person name="Hayes R.D."/>
            <person name="Mukherjee M."/>
            <person name="Okumura C.Y."/>
            <person name="Schneider R."/>
            <person name="Smith A.J."/>
            <person name="Vanacova S."/>
            <person name="Villalvazo M."/>
            <person name="Haas B.J."/>
            <person name="Pertea M."/>
            <person name="Feldblyum T.V."/>
            <person name="Utterback T.R."/>
            <person name="Shu C.L."/>
            <person name="Osoegawa K."/>
            <person name="de Jong P.J."/>
            <person name="Hrdy I."/>
            <person name="Horvathova L."/>
            <person name="Zubacova Z."/>
            <person name="Dolezal P."/>
            <person name="Malik S.B."/>
            <person name="Logsdon J.M. Jr."/>
            <person name="Henze K."/>
            <person name="Gupta A."/>
            <person name="Wang C.C."/>
            <person name="Dunne R.L."/>
            <person name="Upcroft J.A."/>
            <person name="Upcroft P."/>
            <person name="White O."/>
            <person name="Salzberg S.L."/>
            <person name="Tang P."/>
            <person name="Chiu C.-H."/>
            <person name="Lee Y.-S."/>
            <person name="Embley T.M."/>
            <person name="Coombs G.H."/>
            <person name="Mottram J.C."/>
            <person name="Tachezy J."/>
            <person name="Fraser-Liggett C.M."/>
            <person name="Johnson P.J."/>
        </authorList>
    </citation>
    <scope>NUCLEOTIDE SEQUENCE [LARGE SCALE GENOMIC DNA]</scope>
    <source>
        <strain evidence="3">G3</strain>
    </source>
</reference>
<reference evidence="3" key="1">
    <citation type="submission" date="2006-10" db="EMBL/GenBank/DDBJ databases">
        <authorList>
            <person name="Amadeo P."/>
            <person name="Zhao Q."/>
            <person name="Wortman J."/>
            <person name="Fraser-Liggett C."/>
            <person name="Carlton J."/>
        </authorList>
    </citation>
    <scope>NUCLEOTIDE SEQUENCE</scope>
    <source>
        <strain evidence="3">G3</strain>
    </source>
</reference>
<evidence type="ECO:0000256" key="1">
    <source>
        <dbReference type="SAM" id="MobiDB-lite"/>
    </source>
</evidence>
<feature type="region of interest" description="Disordered" evidence="1">
    <location>
        <begin position="395"/>
        <end position="443"/>
    </location>
</feature>
<dbReference type="VEuPathDB" id="TrichDB:TVAGG3_1039690"/>
<organism evidence="3 4">
    <name type="scientific">Trichomonas vaginalis (strain ATCC PRA-98 / G3)</name>
    <dbReference type="NCBI Taxonomy" id="412133"/>
    <lineage>
        <taxon>Eukaryota</taxon>
        <taxon>Metamonada</taxon>
        <taxon>Parabasalia</taxon>
        <taxon>Trichomonadida</taxon>
        <taxon>Trichomonadidae</taxon>
        <taxon>Trichomonas</taxon>
    </lineage>
</organism>
<feature type="compositionally biased region" description="Polar residues" evidence="1">
    <location>
        <begin position="423"/>
        <end position="435"/>
    </location>
</feature>
<dbReference type="RefSeq" id="XP_001294444.1">
    <property type="nucleotide sequence ID" value="XM_001294443.1"/>
</dbReference>
<dbReference type="AlphaFoldDB" id="A2GMV3"/>
<dbReference type="InParanoid" id="A2GMV3"/>
<keyword evidence="2" id="KW-1133">Transmembrane helix</keyword>
<keyword evidence="2" id="KW-0472">Membrane</keyword>
<evidence type="ECO:0000256" key="2">
    <source>
        <dbReference type="SAM" id="Phobius"/>
    </source>
</evidence>
<name>A2GMV3_TRIV3</name>
<keyword evidence="2" id="KW-0812">Transmembrane</keyword>
<proteinExistence type="predicted"/>
<dbReference type="KEGG" id="tva:4739139"/>
<gene>
    <name evidence="3" type="ORF">TVAG_086060</name>
</gene>